<feature type="transmembrane region" description="Helical" evidence="1">
    <location>
        <begin position="106"/>
        <end position="126"/>
    </location>
</feature>
<evidence type="ECO:0000256" key="1">
    <source>
        <dbReference type="SAM" id="Phobius"/>
    </source>
</evidence>
<keyword evidence="3" id="KW-1185">Reference proteome</keyword>
<gene>
    <name evidence="2" type="ORF">J2X11_001266</name>
</gene>
<dbReference type="Proteomes" id="UP001257739">
    <property type="component" value="Unassembled WGS sequence"/>
</dbReference>
<evidence type="ECO:0000313" key="2">
    <source>
        <dbReference type="EMBL" id="MDR7086427.1"/>
    </source>
</evidence>
<keyword evidence="1" id="KW-1133">Transmembrane helix</keyword>
<keyword evidence="1" id="KW-0472">Membrane</keyword>
<feature type="transmembrane region" description="Helical" evidence="1">
    <location>
        <begin position="17"/>
        <end position="36"/>
    </location>
</feature>
<name>A0ABU1UMM4_9ACTN</name>
<feature type="transmembrane region" description="Helical" evidence="1">
    <location>
        <begin position="42"/>
        <end position="62"/>
    </location>
</feature>
<accession>A0ABU1UMM4</accession>
<keyword evidence="1" id="KW-0812">Transmembrane</keyword>
<sequence length="141" mass="15257">MTTTPSIVRSIRNQKRALITAGCLVVASVWISVPLGEWRGGMFLAIGIVLGAINHLLTEHFLLRQVEGGELPTRKQYAAGSAVRLLGISGIAVVIALVFWPHGAAVLFGLAIFHLIALVFTGIPLLREVRKELNEPIEEKA</sequence>
<evidence type="ECO:0000313" key="3">
    <source>
        <dbReference type="Proteomes" id="UP001257739"/>
    </source>
</evidence>
<organism evidence="2 3">
    <name type="scientific">Aeromicrobium panaciterrae</name>
    <dbReference type="NCBI Taxonomy" id="363861"/>
    <lineage>
        <taxon>Bacteria</taxon>
        <taxon>Bacillati</taxon>
        <taxon>Actinomycetota</taxon>
        <taxon>Actinomycetes</taxon>
        <taxon>Propionibacteriales</taxon>
        <taxon>Nocardioidaceae</taxon>
        <taxon>Aeromicrobium</taxon>
    </lineage>
</organism>
<evidence type="ECO:0008006" key="4">
    <source>
        <dbReference type="Google" id="ProtNLM"/>
    </source>
</evidence>
<feature type="transmembrane region" description="Helical" evidence="1">
    <location>
        <begin position="82"/>
        <end position="100"/>
    </location>
</feature>
<reference evidence="2 3" key="1">
    <citation type="submission" date="2023-07" db="EMBL/GenBank/DDBJ databases">
        <title>Sorghum-associated microbial communities from plants grown in Nebraska, USA.</title>
        <authorList>
            <person name="Schachtman D."/>
        </authorList>
    </citation>
    <scope>NUCLEOTIDE SEQUENCE [LARGE SCALE GENOMIC DNA]</scope>
    <source>
        <strain evidence="2 3">BE248</strain>
    </source>
</reference>
<protein>
    <recommendedName>
        <fullName evidence="4">ATP synthase subunit I</fullName>
    </recommendedName>
</protein>
<dbReference type="RefSeq" id="WP_309968238.1">
    <property type="nucleotide sequence ID" value="NZ_JAVDWH010000001.1"/>
</dbReference>
<dbReference type="EMBL" id="JAVDWH010000001">
    <property type="protein sequence ID" value="MDR7086427.1"/>
    <property type="molecule type" value="Genomic_DNA"/>
</dbReference>
<proteinExistence type="predicted"/>
<comment type="caution">
    <text evidence="2">The sequence shown here is derived from an EMBL/GenBank/DDBJ whole genome shotgun (WGS) entry which is preliminary data.</text>
</comment>